<gene>
    <name evidence="1" type="ORF">GCM10010145_03010</name>
</gene>
<dbReference type="RefSeq" id="WP_189214748.1">
    <property type="nucleotide sequence ID" value="NZ_BMQK01000001.1"/>
</dbReference>
<sequence>MSLVIPDTERRLAVPLRLDVERWATFRIRKRVLAVVHTVTSAQRLLEAVRLLEGDPRVQVVFTTAHDVFNDGVDEFLEAAKALVVPWGRAVHTRFDLALAASHGGLHELNVPVIVLPHGASYNKRVSAPGAGQGRPVVEREVYGLGRQWLVRDGVVVPAAIALAHEDDRARLARECPEALPVAEVVGDPCYDRVTASLPWRELYRETLGVEPWQKLVLVCSTWGPDSLLSRQWDLLDRLALELPPERFRIVVLLHPHVWNAHSEWHIRSAFAGLARRGVGLVTQHSEWCGAVVAADHIVGDHGSVSLYGTMTGARILTAGAPDPDLDPSSPMAELRATAPRIRPDQPLVAQLRRSSAVYRPGQYGRIAARLSSEPGQFARRMRTLLYRKLRLRAPAARLAPERAVPPVLVGYGDPSRTAS</sequence>
<dbReference type="EMBL" id="BMQK01000001">
    <property type="protein sequence ID" value="GGQ38975.1"/>
    <property type="molecule type" value="Genomic_DNA"/>
</dbReference>
<dbReference type="SUPFAM" id="SSF53756">
    <property type="entry name" value="UDP-Glycosyltransferase/glycogen phosphorylase"/>
    <property type="match status" value="1"/>
</dbReference>
<evidence type="ECO:0000313" key="2">
    <source>
        <dbReference type="Proteomes" id="UP000620156"/>
    </source>
</evidence>
<comment type="caution">
    <text evidence="1">The sequence shown here is derived from an EMBL/GenBank/DDBJ whole genome shotgun (WGS) entry which is preliminary data.</text>
</comment>
<name>A0A918B6W1_9ACTN</name>
<keyword evidence="2" id="KW-1185">Reference proteome</keyword>
<reference evidence="1" key="2">
    <citation type="submission" date="2020-09" db="EMBL/GenBank/DDBJ databases">
        <authorList>
            <person name="Sun Q."/>
            <person name="Ohkuma M."/>
        </authorList>
    </citation>
    <scope>NUCLEOTIDE SEQUENCE</scope>
    <source>
        <strain evidence="1">JCM 3131</strain>
    </source>
</reference>
<reference evidence="1" key="1">
    <citation type="journal article" date="2014" name="Int. J. Syst. Evol. Microbiol.">
        <title>Complete genome sequence of Corynebacterium casei LMG S-19264T (=DSM 44701T), isolated from a smear-ripened cheese.</title>
        <authorList>
            <consortium name="US DOE Joint Genome Institute (JGI-PGF)"/>
            <person name="Walter F."/>
            <person name="Albersmeier A."/>
            <person name="Kalinowski J."/>
            <person name="Ruckert C."/>
        </authorList>
    </citation>
    <scope>NUCLEOTIDE SEQUENCE</scope>
    <source>
        <strain evidence="1">JCM 3131</strain>
    </source>
</reference>
<accession>A0A918B6W1</accession>
<proteinExistence type="predicted"/>
<organism evidence="1 2">
    <name type="scientific">Streptomyces ruber</name>
    <dbReference type="NCBI Taxonomy" id="83378"/>
    <lineage>
        <taxon>Bacteria</taxon>
        <taxon>Bacillati</taxon>
        <taxon>Actinomycetota</taxon>
        <taxon>Actinomycetes</taxon>
        <taxon>Kitasatosporales</taxon>
        <taxon>Streptomycetaceae</taxon>
        <taxon>Streptomyces</taxon>
    </lineage>
</organism>
<evidence type="ECO:0000313" key="1">
    <source>
        <dbReference type="EMBL" id="GGQ38975.1"/>
    </source>
</evidence>
<protein>
    <submittedName>
        <fullName evidence="1">Uncharacterized protein</fullName>
    </submittedName>
</protein>
<dbReference type="Proteomes" id="UP000620156">
    <property type="component" value="Unassembled WGS sequence"/>
</dbReference>
<dbReference type="AlphaFoldDB" id="A0A918B6W1"/>